<dbReference type="AlphaFoldDB" id="A0A6J4NZN4"/>
<organism evidence="2">
    <name type="scientific">uncultured Rubrobacteraceae bacterium</name>
    <dbReference type="NCBI Taxonomy" id="349277"/>
    <lineage>
        <taxon>Bacteria</taxon>
        <taxon>Bacillati</taxon>
        <taxon>Actinomycetota</taxon>
        <taxon>Rubrobacteria</taxon>
        <taxon>Rubrobacterales</taxon>
        <taxon>Rubrobacteraceae</taxon>
        <taxon>environmental samples</taxon>
    </lineage>
</organism>
<evidence type="ECO:0000313" key="2">
    <source>
        <dbReference type="EMBL" id="CAA9402098.1"/>
    </source>
</evidence>
<reference evidence="2" key="1">
    <citation type="submission" date="2020-02" db="EMBL/GenBank/DDBJ databases">
        <authorList>
            <person name="Meier V. D."/>
        </authorList>
    </citation>
    <scope>NUCLEOTIDE SEQUENCE</scope>
    <source>
        <strain evidence="2">AVDCRST_MAG01</strain>
    </source>
</reference>
<feature type="region of interest" description="Disordered" evidence="1">
    <location>
        <begin position="1"/>
        <end position="32"/>
    </location>
</feature>
<proteinExistence type="predicted"/>
<name>A0A6J4NZN4_9ACTN</name>
<feature type="non-terminal residue" evidence="2">
    <location>
        <position position="32"/>
    </location>
</feature>
<accession>A0A6J4NZN4</accession>
<feature type="non-terminal residue" evidence="2">
    <location>
        <position position="1"/>
    </location>
</feature>
<gene>
    <name evidence="2" type="ORF">AVDCRST_MAG01-01-1092</name>
</gene>
<sequence>ECPQANRPGARTGLRAGPRALRGQGRAWRGGV</sequence>
<dbReference type="EMBL" id="CADCUW010000162">
    <property type="protein sequence ID" value="CAA9402098.1"/>
    <property type="molecule type" value="Genomic_DNA"/>
</dbReference>
<evidence type="ECO:0000256" key="1">
    <source>
        <dbReference type="SAM" id="MobiDB-lite"/>
    </source>
</evidence>
<protein>
    <submittedName>
        <fullName evidence="2">Uncharacterized protein</fullName>
    </submittedName>
</protein>